<dbReference type="EnsemblPlants" id="MELO3C033274.2.1">
    <property type="protein sequence ID" value="MELO3C033274.2.1"/>
    <property type="gene ID" value="MELO3C033274.2"/>
</dbReference>
<accession>A0A9I9EG54</accession>
<dbReference type="AlphaFoldDB" id="A0A9I9EG54"/>
<protein>
    <submittedName>
        <fullName evidence="1">Uncharacterized protein</fullName>
    </submittedName>
</protein>
<reference evidence="1" key="1">
    <citation type="submission" date="2023-03" db="UniProtKB">
        <authorList>
            <consortium name="EnsemblPlants"/>
        </authorList>
    </citation>
    <scope>IDENTIFICATION</scope>
</reference>
<proteinExistence type="predicted"/>
<name>A0A9I9EG54_CUCME</name>
<sequence length="72" mass="8562">MKYHAMTSELARNKKPLWMVTKIWGRDLLKERVMVVIEKLLFSIRLDICYRNHVVEESMDHGIDQVLIYASV</sequence>
<organism evidence="1">
    <name type="scientific">Cucumis melo</name>
    <name type="common">Muskmelon</name>
    <dbReference type="NCBI Taxonomy" id="3656"/>
    <lineage>
        <taxon>Eukaryota</taxon>
        <taxon>Viridiplantae</taxon>
        <taxon>Streptophyta</taxon>
        <taxon>Embryophyta</taxon>
        <taxon>Tracheophyta</taxon>
        <taxon>Spermatophyta</taxon>
        <taxon>Magnoliopsida</taxon>
        <taxon>eudicotyledons</taxon>
        <taxon>Gunneridae</taxon>
        <taxon>Pentapetalae</taxon>
        <taxon>rosids</taxon>
        <taxon>fabids</taxon>
        <taxon>Cucurbitales</taxon>
        <taxon>Cucurbitaceae</taxon>
        <taxon>Benincaseae</taxon>
        <taxon>Cucumis</taxon>
    </lineage>
</organism>
<evidence type="ECO:0000313" key="1">
    <source>
        <dbReference type="EnsemblPlants" id="MELO3C033274.2.1"/>
    </source>
</evidence>
<dbReference type="Gramene" id="MELO3C033274.2.1">
    <property type="protein sequence ID" value="MELO3C033274.2.1"/>
    <property type="gene ID" value="MELO3C033274.2"/>
</dbReference>